<dbReference type="PANTHER" id="PTHR35862:SF1">
    <property type="entry name" value="FELS-2 PROPHAGE PROTEIN"/>
    <property type="match status" value="1"/>
</dbReference>
<sequence>MNAIDLDRLPAPKVIEELDFEVLLAALIAKAIARYPEFADVIGLESEPARKLLEVAAYRDMLHRERINDAARALLLAYAMDSDLDHLGARVDVERLPGEKDERFKPRVKAGNSLLAAAGPSNAYRAHVMRVSTDIVDVNVDSPIDGQVAVAVLARERVPVSEATEVEIRHGRAAFPDQPEDETLVDIIARSGSRVMNAVRRALNAEEVRPLTDWLVVAPPSVIEYQTHATLTLYPGTEPDLVVVEAQRRWATYRDSTRKIGYDVTRAGITGAAAAPGVQNVLLSAPAADVVTSPLQLALCTAEQILPGDTRV</sequence>
<gene>
    <name evidence="2" type="ORF">A2G96_05900</name>
</gene>
<dbReference type="OrthoDB" id="9793802at2"/>
<dbReference type="KEGG" id="cnan:A2G96_05900"/>
<reference evidence="2 3" key="1">
    <citation type="submission" date="2016-03" db="EMBL/GenBank/DDBJ databases">
        <title>Complete genome sequence of a novel chlorpyrifos degrading bacterium, Cupriavidus nantongensis sp. X1.</title>
        <authorList>
            <person name="Fang L."/>
        </authorList>
    </citation>
    <scope>NUCLEOTIDE SEQUENCE [LARGE SCALE GENOMIC DNA]</scope>
    <source>
        <strain evidence="2 3">X1</strain>
    </source>
</reference>
<dbReference type="InterPro" id="IPR058531">
    <property type="entry name" value="Baseplate_J_M"/>
</dbReference>
<dbReference type="Proteomes" id="UP000075238">
    <property type="component" value="Chromosome 1"/>
</dbReference>
<evidence type="ECO:0000259" key="1">
    <source>
        <dbReference type="Pfam" id="PF26078"/>
    </source>
</evidence>
<evidence type="ECO:0000313" key="2">
    <source>
        <dbReference type="EMBL" id="AMR77302.1"/>
    </source>
</evidence>
<dbReference type="InterPro" id="IPR014507">
    <property type="entry name" value="Baseplate_assembly_J_pred"/>
</dbReference>
<feature type="domain" description="Baseplate J-like central" evidence="1">
    <location>
        <begin position="117"/>
        <end position="218"/>
    </location>
</feature>
<dbReference type="PIRSF" id="PIRSF020481">
    <property type="entry name" value="BAP"/>
    <property type="match status" value="1"/>
</dbReference>
<dbReference type="InterPro" id="IPR052726">
    <property type="entry name" value="Phage_Baseplate_Hub"/>
</dbReference>
<keyword evidence="3" id="KW-1185">Reference proteome</keyword>
<dbReference type="EMBL" id="CP014844">
    <property type="protein sequence ID" value="AMR77302.1"/>
    <property type="molecule type" value="Genomic_DNA"/>
</dbReference>
<dbReference type="PANTHER" id="PTHR35862">
    <property type="entry name" value="FELS-2 PROPHAGE PROTEIN"/>
    <property type="match status" value="1"/>
</dbReference>
<evidence type="ECO:0000313" key="3">
    <source>
        <dbReference type="Proteomes" id="UP000075238"/>
    </source>
</evidence>
<dbReference type="RefSeq" id="WP_062797634.1">
    <property type="nucleotide sequence ID" value="NZ_CP014844.1"/>
</dbReference>
<name>A0A142JGU0_9BURK</name>
<protein>
    <recommendedName>
        <fullName evidence="1">Baseplate J-like central domain-containing protein</fullName>
    </recommendedName>
</protein>
<dbReference type="STRING" id="1796606.A2G96_05900"/>
<dbReference type="AlphaFoldDB" id="A0A142JGU0"/>
<accession>A0A142JGU0</accession>
<proteinExistence type="predicted"/>
<dbReference type="Pfam" id="PF26078">
    <property type="entry name" value="Baseplate_J_M"/>
    <property type="match status" value="1"/>
</dbReference>
<organism evidence="2 3">
    <name type="scientific">Cupriavidus nantongensis</name>
    <dbReference type="NCBI Taxonomy" id="1796606"/>
    <lineage>
        <taxon>Bacteria</taxon>
        <taxon>Pseudomonadati</taxon>
        <taxon>Pseudomonadota</taxon>
        <taxon>Betaproteobacteria</taxon>
        <taxon>Burkholderiales</taxon>
        <taxon>Burkholderiaceae</taxon>
        <taxon>Cupriavidus</taxon>
    </lineage>
</organism>